<keyword evidence="2" id="KW-0963">Cytoplasm</keyword>
<keyword evidence="3" id="KW-0206">Cytoskeleton</keyword>
<protein>
    <recommendedName>
        <fullName evidence="6">Distal membrane arm assembly complex 2-like protein</fullName>
    </recommendedName>
</protein>
<evidence type="ECO:0000313" key="5">
    <source>
        <dbReference type="Proteomes" id="UP001515480"/>
    </source>
</evidence>
<dbReference type="PANTHER" id="PTHR24107">
    <property type="entry name" value="YNEIN REGULATORY COMPLEX SUBUNIT 5"/>
    <property type="match status" value="1"/>
</dbReference>
<dbReference type="InterPro" id="IPR032675">
    <property type="entry name" value="LRR_dom_sf"/>
</dbReference>
<dbReference type="PANTHER" id="PTHR24107:SF2">
    <property type="entry name" value="NLR FAMILY CARD DOMAIN CONTAINING 3"/>
    <property type="match status" value="1"/>
</dbReference>
<evidence type="ECO:0000256" key="1">
    <source>
        <dbReference type="ARBA" id="ARBA00004245"/>
    </source>
</evidence>
<sequence length="267" mass="28620">MVAQSVEDDEEVMGFFEKFSYDTFPSKYLKYLEIPAWDCREALEEEPVLHLSDRDVTDDDAVALGRAMRLLQPPQLRRLYLTRNHLGDKGCAALAAGAAACPNLEVLYLQANRIGDGGAAAIATSMQAAPLWQLVLSDNALTDEGVRALAAAARGGGFRAMKALYLDGHRGVTDAGVCALAEALPSFPAIETLALQKCGFGDKGARALAEAIGKGGVFTAGRDNWIYVFDNEIGEEAKSALREACKGICKVHTGWPAPVEGVDFEPK</sequence>
<dbReference type="Proteomes" id="UP001515480">
    <property type="component" value="Unassembled WGS sequence"/>
</dbReference>
<evidence type="ECO:0000256" key="2">
    <source>
        <dbReference type="ARBA" id="ARBA00022490"/>
    </source>
</evidence>
<dbReference type="Pfam" id="PF13516">
    <property type="entry name" value="LRR_6"/>
    <property type="match status" value="4"/>
</dbReference>
<keyword evidence="5" id="KW-1185">Reference proteome</keyword>
<dbReference type="SMART" id="SM00368">
    <property type="entry name" value="LRR_RI"/>
    <property type="match status" value="5"/>
</dbReference>
<gene>
    <name evidence="4" type="ORF">AB1Y20_011925</name>
</gene>
<name>A0AB34IN16_PRYPA</name>
<organism evidence="4 5">
    <name type="scientific">Prymnesium parvum</name>
    <name type="common">Toxic golden alga</name>
    <dbReference type="NCBI Taxonomy" id="97485"/>
    <lineage>
        <taxon>Eukaryota</taxon>
        <taxon>Haptista</taxon>
        <taxon>Haptophyta</taxon>
        <taxon>Prymnesiophyceae</taxon>
        <taxon>Prymnesiales</taxon>
        <taxon>Prymnesiaceae</taxon>
        <taxon>Prymnesium</taxon>
    </lineage>
</organism>
<dbReference type="InterPro" id="IPR052410">
    <property type="entry name" value="DRC5"/>
</dbReference>
<evidence type="ECO:0000313" key="4">
    <source>
        <dbReference type="EMBL" id="KAL1503437.1"/>
    </source>
</evidence>
<evidence type="ECO:0008006" key="6">
    <source>
        <dbReference type="Google" id="ProtNLM"/>
    </source>
</evidence>
<dbReference type="AlphaFoldDB" id="A0AB34IN16"/>
<comment type="caution">
    <text evidence="4">The sequence shown here is derived from an EMBL/GenBank/DDBJ whole genome shotgun (WGS) entry which is preliminary data.</text>
</comment>
<dbReference type="SUPFAM" id="SSF52047">
    <property type="entry name" value="RNI-like"/>
    <property type="match status" value="1"/>
</dbReference>
<dbReference type="GO" id="GO:0005856">
    <property type="term" value="C:cytoskeleton"/>
    <property type="evidence" value="ECO:0007669"/>
    <property type="project" value="UniProtKB-SubCell"/>
</dbReference>
<reference evidence="4 5" key="1">
    <citation type="journal article" date="2024" name="Science">
        <title>Giant polyketide synthase enzymes in the biosynthesis of giant marine polyether toxins.</title>
        <authorList>
            <person name="Fallon T.R."/>
            <person name="Shende V.V."/>
            <person name="Wierzbicki I.H."/>
            <person name="Pendleton A.L."/>
            <person name="Watervoot N.F."/>
            <person name="Auber R.P."/>
            <person name="Gonzalez D.J."/>
            <person name="Wisecaver J.H."/>
            <person name="Moore B.S."/>
        </authorList>
    </citation>
    <scope>NUCLEOTIDE SEQUENCE [LARGE SCALE GENOMIC DNA]</scope>
    <source>
        <strain evidence="4 5">12B1</strain>
    </source>
</reference>
<proteinExistence type="predicted"/>
<comment type="subcellular location">
    <subcellularLocation>
        <location evidence="1">Cytoplasm</location>
        <location evidence="1">Cytoskeleton</location>
    </subcellularLocation>
</comment>
<dbReference type="EMBL" id="JBGBPQ010000021">
    <property type="protein sequence ID" value="KAL1503437.1"/>
    <property type="molecule type" value="Genomic_DNA"/>
</dbReference>
<evidence type="ECO:0000256" key="3">
    <source>
        <dbReference type="ARBA" id="ARBA00023212"/>
    </source>
</evidence>
<dbReference type="InterPro" id="IPR001611">
    <property type="entry name" value="Leu-rich_rpt"/>
</dbReference>
<dbReference type="Gene3D" id="3.80.10.10">
    <property type="entry name" value="Ribonuclease Inhibitor"/>
    <property type="match status" value="2"/>
</dbReference>
<accession>A0AB34IN16</accession>